<gene>
    <name evidence="1" type="primary">wecB_8</name>
    <name evidence="1" type="ORF">SDC9_139255</name>
</gene>
<keyword evidence="1" id="KW-0413">Isomerase</keyword>
<comment type="caution">
    <text evidence="1">The sequence shown here is derived from an EMBL/GenBank/DDBJ whole genome shotgun (WGS) entry which is preliminary data.</text>
</comment>
<dbReference type="Gene3D" id="3.40.50.2000">
    <property type="entry name" value="Glycogen Phosphorylase B"/>
    <property type="match status" value="2"/>
</dbReference>
<evidence type="ECO:0000313" key="1">
    <source>
        <dbReference type="EMBL" id="MPM92121.1"/>
    </source>
</evidence>
<accession>A0A645DS35</accession>
<proteinExistence type="predicted"/>
<reference evidence="1" key="1">
    <citation type="submission" date="2019-08" db="EMBL/GenBank/DDBJ databases">
        <authorList>
            <person name="Kucharzyk K."/>
            <person name="Murdoch R.W."/>
            <person name="Higgins S."/>
            <person name="Loffler F."/>
        </authorList>
    </citation>
    <scope>NUCLEOTIDE SEQUENCE</scope>
</reference>
<sequence>MIVNIANELINNEEVYKVMAQATNPYGDGKACGRILEVIEENFECVRGSK</sequence>
<dbReference type="SUPFAM" id="SSF53756">
    <property type="entry name" value="UDP-Glycosyltransferase/glycogen phosphorylase"/>
    <property type="match status" value="1"/>
</dbReference>
<dbReference type="GO" id="GO:0008761">
    <property type="term" value="F:UDP-N-acetylglucosamine 2-epimerase activity"/>
    <property type="evidence" value="ECO:0007669"/>
    <property type="project" value="UniProtKB-EC"/>
</dbReference>
<organism evidence="1">
    <name type="scientific">bioreactor metagenome</name>
    <dbReference type="NCBI Taxonomy" id="1076179"/>
    <lineage>
        <taxon>unclassified sequences</taxon>
        <taxon>metagenomes</taxon>
        <taxon>ecological metagenomes</taxon>
    </lineage>
</organism>
<protein>
    <submittedName>
        <fullName evidence="1">UDP-N-acetylglucosamine 2-epimerase</fullName>
        <ecNumber evidence="1">5.1.3.14</ecNumber>
    </submittedName>
</protein>
<dbReference type="AlphaFoldDB" id="A0A645DS35"/>
<name>A0A645DS35_9ZZZZ</name>
<dbReference type="EC" id="5.1.3.14" evidence="1"/>
<dbReference type="EMBL" id="VSSQ01039106">
    <property type="protein sequence ID" value="MPM92121.1"/>
    <property type="molecule type" value="Genomic_DNA"/>
</dbReference>